<accession>A0A553HMS9</accession>
<dbReference type="AlphaFoldDB" id="A0A553HMS9"/>
<dbReference type="Proteomes" id="UP000319160">
    <property type="component" value="Unassembled WGS sequence"/>
</dbReference>
<dbReference type="GO" id="GO:0006508">
    <property type="term" value="P:proteolysis"/>
    <property type="evidence" value="ECO:0007669"/>
    <property type="project" value="InterPro"/>
</dbReference>
<dbReference type="InterPro" id="IPR038656">
    <property type="entry name" value="Peptidase_G1_sf"/>
</dbReference>
<reference evidence="3" key="1">
    <citation type="submission" date="2019-06" db="EMBL/GenBank/DDBJ databases">
        <title>Draft genome sequence of the griseofulvin-producing fungus Xylaria cubensis strain G536.</title>
        <authorList>
            <person name="Mead M.E."/>
            <person name="Raja H.A."/>
            <person name="Steenwyk J.L."/>
            <person name="Knowles S.L."/>
            <person name="Oberlies N.H."/>
            <person name="Rokas A."/>
        </authorList>
    </citation>
    <scope>NUCLEOTIDE SEQUENCE [LARGE SCALE GENOMIC DNA]</scope>
    <source>
        <strain evidence="3">G536</strain>
    </source>
</reference>
<feature type="region of interest" description="Disordered" evidence="1">
    <location>
        <begin position="1"/>
        <end position="35"/>
    </location>
</feature>
<evidence type="ECO:0000256" key="1">
    <source>
        <dbReference type="SAM" id="MobiDB-lite"/>
    </source>
</evidence>
<gene>
    <name evidence="2" type="ORF">FHL15_009810</name>
</gene>
<dbReference type="InterPro" id="IPR000250">
    <property type="entry name" value="Peptidase_G1"/>
</dbReference>
<dbReference type="Pfam" id="PF01828">
    <property type="entry name" value="Peptidase_A4"/>
    <property type="match status" value="1"/>
</dbReference>
<feature type="compositionally biased region" description="Basic and acidic residues" evidence="1">
    <location>
        <begin position="10"/>
        <end position="21"/>
    </location>
</feature>
<sequence length="315" mass="34537">MSPSTIHSPLKKDLLNFRPDEATPEQLQKACYPPRPDKELTPKLYALWKDIAAREPQAISTKLIPYDIEGLAESRNWSGAILPIRREQLYDTPEKSAQGVPIPPDERFNRVTGSWTVPNLHPLKNHDGSYRDGEYAHYSWIGLDGWQDEACLKIGVESKLLVEGGQIKSQEQIPAILFVGPTEKSISAHVFEGFKVEPGDLLSASVWGNIDGNEGCGSIINQGRNEHAGGKVVASKGVFLRGRSAEWVAAGRNPDAPHPHPFPNYGATVFFNGLATSRKGEESISRAMLVDAEDVDSSASRGNQVVMHSKLVPIV</sequence>
<name>A0A553HMS9_9PEZI</name>
<comment type="caution">
    <text evidence="2">The sequence shown here is derived from an EMBL/GenBank/DDBJ whole genome shotgun (WGS) entry which is preliminary data.</text>
</comment>
<dbReference type="EMBL" id="VFLP01000070">
    <property type="protein sequence ID" value="TRX89237.1"/>
    <property type="molecule type" value="Genomic_DNA"/>
</dbReference>
<organism evidence="2 3">
    <name type="scientific">Xylaria flabelliformis</name>
    <dbReference type="NCBI Taxonomy" id="2512241"/>
    <lineage>
        <taxon>Eukaryota</taxon>
        <taxon>Fungi</taxon>
        <taxon>Dikarya</taxon>
        <taxon>Ascomycota</taxon>
        <taxon>Pezizomycotina</taxon>
        <taxon>Sordariomycetes</taxon>
        <taxon>Xylariomycetidae</taxon>
        <taxon>Xylariales</taxon>
        <taxon>Xylariaceae</taxon>
        <taxon>Xylaria</taxon>
    </lineage>
</organism>
<dbReference type="OrthoDB" id="2862635at2759"/>
<evidence type="ECO:0000313" key="2">
    <source>
        <dbReference type="EMBL" id="TRX89237.1"/>
    </source>
</evidence>
<dbReference type="PANTHER" id="PTHR37536:SF1">
    <property type="entry name" value="ASPERGILLOPEPSIN, PUTAITVE (AFU_ORTHOLOGUE AFUA_7G01200)"/>
    <property type="match status" value="1"/>
</dbReference>
<keyword evidence="3" id="KW-1185">Reference proteome</keyword>
<dbReference type="PANTHER" id="PTHR37536">
    <property type="entry name" value="PUTATIVE (AFU_ORTHOLOGUE AFUA_3G02970)-RELATED"/>
    <property type="match status" value="1"/>
</dbReference>
<proteinExistence type="predicted"/>
<dbReference type="SUPFAM" id="SSF49899">
    <property type="entry name" value="Concanavalin A-like lectins/glucanases"/>
    <property type="match status" value="1"/>
</dbReference>
<dbReference type="InterPro" id="IPR013320">
    <property type="entry name" value="ConA-like_dom_sf"/>
</dbReference>
<evidence type="ECO:0000313" key="3">
    <source>
        <dbReference type="Proteomes" id="UP000319160"/>
    </source>
</evidence>
<dbReference type="Gene3D" id="2.60.120.700">
    <property type="entry name" value="Peptidase G1"/>
    <property type="match status" value="1"/>
</dbReference>
<protein>
    <submittedName>
        <fullName evidence="2">Uncharacterized protein</fullName>
    </submittedName>
</protein>
<dbReference type="GO" id="GO:0070007">
    <property type="term" value="F:glutamic-type endopeptidase activity"/>
    <property type="evidence" value="ECO:0007669"/>
    <property type="project" value="InterPro"/>
</dbReference>
<dbReference type="CDD" id="cd13426">
    <property type="entry name" value="Peptidase_G1"/>
    <property type="match status" value="1"/>
</dbReference>